<reference evidence="2" key="1">
    <citation type="submission" date="2014-08" db="EMBL/GenBank/DDBJ databases">
        <authorList>
            <person name="Sharma Rahul"/>
            <person name="Thines Marco"/>
        </authorList>
    </citation>
    <scope>NUCLEOTIDE SEQUENCE</scope>
</reference>
<feature type="region of interest" description="Disordered" evidence="1">
    <location>
        <begin position="30"/>
        <end position="55"/>
    </location>
</feature>
<proteinExistence type="predicted"/>
<evidence type="ECO:0000313" key="2">
    <source>
        <dbReference type="EMBL" id="CDZ98830.1"/>
    </source>
</evidence>
<dbReference type="EMBL" id="LN483345">
    <property type="protein sequence ID" value="CDZ98830.1"/>
    <property type="molecule type" value="Genomic_DNA"/>
</dbReference>
<evidence type="ECO:0000256" key="1">
    <source>
        <dbReference type="SAM" id="MobiDB-lite"/>
    </source>
</evidence>
<accession>A0A0F7SKJ8</accession>
<sequence length="55" mass="6088">MHTTFALGRVSGKHFVNSAKFRKIYSKTAQDSKQDGLEKTIGGSRNSSCREKKLG</sequence>
<dbReference type="AlphaFoldDB" id="A0A0F7SKJ8"/>
<protein>
    <submittedName>
        <fullName evidence="2">Uncharacterized protein</fullName>
    </submittedName>
</protein>
<name>A0A0F7SKJ8_PHARH</name>
<organism evidence="2">
    <name type="scientific">Phaffia rhodozyma</name>
    <name type="common">Yeast</name>
    <name type="synonym">Xanthophyllomyces dendrorhous</name>
    <dbReference type="NCBI Taxonomy" id="264483"/>
    <lineage>
        <taxon>Eukaryota</taxon>
        <taxon>Fungi</taxon>
        <taxon>Dikarya</taxon>
        <taxon>Basidiomycota</taxon>
        <taxon>Agaricomycotina</taxon>
        <taxon>Tremellomycetes</taxon>
        <taxon>Cystofilobasidiales</taxon>
        <taxon>Mrakiaceae</taxon>
        <taxon>Phaffia</taxon>
    </lineage>
</organism>